<proteinExistence type="predicted"/>
<evidence type="ECO:0000313" key="5">
    <source>
        <dbReference type="Proteomes" id="UP000306102"/>
    </source>
</evidence>
<feature type="transmembrane region" description="Helical" evidence="2">
    <location>
        <begin position="440"/>
        <end position="462"/>
    </location>
</feature>
<protein>
    <recommendedName>
        <fullName evidence="3">PGG domain-containing protein</fullName>
    </recommendedName>
</protein>
<keyword evidence="1" id="KW-0040">ANK repeat</keyword>
<evidence type="ECO:0000256" key="1">
    <source>
        <dbReference type="PROSITE-ProRule" id="PRU00023"/>
    </source>
</evidence>
<name>A0A4S4EDK5_CAMSN</name>
<dbReference type="Pfam" id="PF12796">
    <property type="entry name" value="Ank_2"/>
    <property type="match status" value="1"/>
</dbReference>
<keyword evidence="2" id="KW-1133">Transmembrane helix</keyword>
<dbReference type="EMBL" id="SDRB02005684">
    <property type="protein sequence ID" value="THG13785.1"/>
    <property type="molecule type" value="Genomic_DNA"/>
</dbReference>
<sequence>MKFIEELRVAARVPITRYSETALMIAVRIIRRNHFVKKLLQKMEPEDLANRDVEGQTALLIAAGVGNIEATKLLVEKNPTLSNVDDFDGEIALQCAARHGNREVVLYLLDATKQDQQLQPFADKLGAALLCDLSSSGLYGCYGCYGAVTTATTAATTDTSMSLNHTAKAAIMGGGNHQNRYITTLRNGCDRFLKPWSCPTVIHLPNAKMQSIFQYAIACRSENVFHLVYQLEESTYIYLSNLDASGNNALHLAALLGPQQQLSLSVSAAGAALQMQRELQWFKEVEKLVLPGDKEKRNTNGMTPAKVFTDTHQELVKEGERWMKDTATSCTIVASLIVTVVFAAAITVPGGNNNNNGHPYFSKHKAFLIFGIFDALALFSSITSVLMFLSILTARYAEEDFLYALPKRLIIGLVMLFVSLLSMMIAFGATLYLMFGDNKVWILVPVIAALQFPLLVVMIKSISSSDTFGKRSDRMLL</sequence>
<keyword evidence="2" id="KW-0812">Transmembrane</keyword>
<dbReference type="STRING" id="542762.A0A4S4EDK5"/>
<dbReference type="Gene3D" id="1.25.40.20">
    <property type="entry name" value="Ankyrin repeat-containing domain"/>
    <property type="match status" value="1"/>
</dbReference>
<dbReference type="PANTHER" id="PTHR24177">
    <property type="entry name" value="CASKIN"/>
    <property type="match status" value="1"/>
</dbReference>
<feature type="transmembrane region" description="Helical" evidence="2">
    <location>
        <begin position="409"/>
        <end position="434"/>
    </location>
</feature>
<reference evidence="4 5" key="1">
    <citation type="journal article" date="2018" name="Proc. Natl. Acad. Sci. U.S.A.">
        <title>Draft genome sequence of Camellia sinensis var. sinensis provides insights into the evolution of the tea genome and tea quality.</title>
        <authorList>
            <person name="Wei C."/>
            <person name="Yang H."/>
            <person name="Wang S."/>
            <person name="Zhao J."/>
            <person name="Liu C."/>
            <person name="Gao L."/>
            <person name="Xia E."/>
            <person name="Lu Y."/>
            <person name="Tai Y."/>
            <person name="She G."/>
            <person name="Sun J."/>
            <person name="Cao H."/>
            <person name="Tong W."/>
            <person name="Gao Q."/>
            <person name="Li Y."/>
            <person name="Deng W."/>
            <person name="Jiang X."/>
            <person name="Wang W."/>
            <person name="Chen Q."/>
            <person name="Zhang S."/>
            <person name="Li H."/>
            <person name="Wu J."/>
            <person name="Wang P."/>
            <person name="Li P."/>
            <person name="Shi C."/>
            <person name="Zheng F."/>
            <person name="Jian J."/>
            <person name="Huang B."/>
            <person name="Shan D."/>
            <person name="Shi M."/>
            <person name="Fang C."/>
            <person name="Yue Y."/>
            <person name="Li F."/>
            <person name="Li D."/>
            <person name="Wei S."/>
            <person name="Han B."/>
            <person name="Jiang C."/>
            <person name="Yin Y."/>
            <person name="Xia T."/>
            <person name="Zhang Z."/>
            <person name="Bennetzen J.L."/>
            <person name="Zhao S."/>
            <person name="Wan X."/>
        </authorList>
    </citation>
    <scope>NUCLEOTIDE SEQUENCE [LARGE SCALE GENOMIC DNA]</scope>
    <source>
        <strain evidence="5">cv. Shuchazao</strain>
        <tissue evidence="4">Leaf</tissue>
    </source>
</reference>
<accession>A0A4S4EDK5</accession>
<feature type="domain" description="PGG" evidence="3">
    <location>
        <begin position="321"/>
        <end position="433"/>
    </location>
</feature>
<evidence type="ECO:0000256" key="2">
    <source>
        <dbReference type="SAM" id="Phobius"/>
    </source>
</evidence>
<dbReference type="SUPFAM" id="SSF48403">
    <property type="entry name" value="Ankyrin repeat"/>
    <property type="match status" value="1"/>
</dbReference>
<gene>
    <name evidence="4" type="ORF">TEA_028248</name>
</gene>
<keyword evidence="5" id="KW-1185">Reference proteome</keyword>
<feature type="repeat" description="ANK" evidence="1">
    <location>
        <begin position="54"/>
        <end position="86"/>
    </location>
</feature>
<dbReference type="PANTHER" id="PTHR24177:SF292">
    <property type="entry name" value="ANKYRIN REPEAT FAMILY PROTEIN-RELATED"/>
    <property type="match status" value="1"/>
</dbReference>
<feature type="transmembrane region" description="Helical" evidence="2">
    <location>
        <begin position="366"/>
        <end position="389"/>
    </location>
</feature>
<comment type="caution">
    <text evidence="4">The sequence shown here is derived from an EMBL/GenBank/DDBJ whole genome shotgun (WGS) entry which is preliminary data.</text>
</comment>
<dbReference type="SMART" id="SM00248">
    <property type="entry name" value="ANK"/>
    <property type="match status" value="3"/>
</dbReference>
<dbReference type="InterPro" id="IPR002110">
    <property type="entry name" value="Ankyrin_rpt"/>
</dbReference>
<dbReference type="PROSITE" id="PS50088">
    <property type="entry name" value="ANK_REPEAT"/>
    <property type="match status" value="1"/>
</dbReference>
<dbReference type="InterPro" id="IPR036770">
    <property type="entry name" value="Ankyrin_rpt-contain_sf"/>
</dbReference>
<dbReference type="InterPro" id="IPR026961">
    <property type="entry name" value="PGG_dom"/>
</dbReference>
<evidence type="ECO:0000259" key="3">
    <source>
        <dbReference type="Pfam" id="PF13962"/>
    </source>
</evidence>
<feature type="transmembrane region" description="Helical" evidence="2">
    <location>
        <begin position="327"/>
        <end position="346"/>
    </location>
</feature>
<dbReference type="Pfam" id="PF13962">
    <property type="entry name" value="PGG"/>
    <property type="match status" value="1"/>
</dbReference>
<dbReference type="AlphaFoldDB" id="A0A4S4EDK5"/>
<evidence type="ECO:0000313" key="4">
    <source>
        <dbReference type="EMBL" id="THG13785.1"/>
    </source>
</evidence>
<keyword evidence="2" id="KW-0472">Membrane</keyword>
<dbReference type="GO" id="GO:0016020">
    <property type="term" value="C:membrane"/>
    <property type="evidence" value="ECO:0007669"/>
    <property type="project" value="TreeGrafter"/>
</dbReference>
<organism evidence="4 5">
    <name type="scientific">Camellia sinensis var. sinensis</name>
    <name type="common">China tea</name>
    <dbReference type="NCBI Taxonomy" id="542762"/>
    <lineage>
        <taxon>Eukaryota</taxon>
        <taxon>Viridiplantae</taxon>
        <taxon>Streptophyta</taxon>
        <taxon>Embryophyta</taxon>
        <taxon>Tracheophyta</taxon>
        <taxon>Spermatophyta</taxon>
        <taxon>Magnoliopsida</taxon>
        <taxon>eudicotyledons</taxon>
        <taxon>Gunneridae</taxon>
        <taxon>Pentapetalae</taxon>
        <taxon>asterids</taxon>
        <taxon>Ericales</taxon>
        <taxon>Theaceae</taxon>
        <taxon>Camellia</taxon>
    </lineage>
</organism>
<dbReference type="Proteomes" id="UP000306102">
    <property type="component" value="Unassembled WGS sequence"/>
</dbReference>